<dbReference type="KEGG" id="mds:MDIS_01995"/>
<evidence type="ECO:0000313" key="3">
    <source>
        <dbReference type="Proteomes" id="UP000289629"/>
    </source>
</evidence>
<sequence>MNTSKIKTKKNINQRKNKNLVNPSSLSKLEKKTNSNADLLDDFNKEKNDLDKKGWISSDKSNILGSVITKSEPIKVGNQKEKYLDFSYKTALKNPIFSKWIKKYAITEKEFRENIDLFWLSLQYSTKPNYKYEIIRNFFTNKLASKIVFLYDENENKKEKWTDFFLLPEISLANVEDFVHFFLEDKPKSKIVLPLDLYKDSFKKLTKENKLIYFEGGDSFLRYAILKSFAIIFAKNSKKVGFFNLSDICRFVYENKVNLTDKLKNIEILIIEFDLINNYTTPFFPELGNVLADRIISEKLTFLGFDANFNLQQNNEKILKIIEHYGYQDQIWINLENDKQV</sequence>
<dbReference type="Proteomes" id="UP000289629">
    <property type="component" value="Chromosome"/>
</dbReference>
<feature type="compositionally biased region" description="Basic residues" evidence="1">
    <location>
        <begin position="1"/>
        <end position="18"/>
    </location>
</feature>
<evidence type="ECO:0000256" key="1">
    <source>
        <dbReference type="SAM" id="MobiDB-lite"/>
    </source>
</evidence>
<dbReference type="AlphaFoldDB" id="A0AAJ5NS57"/>
<accession>A0AAJ5NS57</accession>
<name>A0AAJ5NS57_9BACT</name>
<proteinExistence type="predicted"/>
<feature type="region of interest" description="Disordered" evidence="1">
    <location>
        <begin position="1"/>
        <end position="27"/>
    </location>
</feature>
<reference evidence="2 3" key="1">
    <citation type="submission" date="2019-01" db="EMBL/GenBank/DDBJ databases">
        <authorList>
            <consortium name="Pathogen Informatics"/>
        </authorList>
    </citation>
    <scope>NUCLEOTIDE SEQUENCE [LARGE SCALE GENOMIC DNA]</scope>
    <source>
        <strain evidence="2 3">NCTC10125</strain>
    </source>
</reference>
<evidence type="ECO:0000313" key="2">
    <source>
        <dbReference type="EMBL" id="VEU61782.1"/>
    </source>
</evidence>
<organism evidence="2 3">
    <name type="scientific">Mesomycoplasma dispar</name>
    <dbReference type="NCBI Taxonomy" id="86660"/>
    <lineage>
        <taxon>Bacteria</taxon>
        <taxon>Bacillati</taxon>
        <taxon>Mycoplasmatota</taxon>
        <taxon>Mycoplasmoidales</taxon>
        <taxon>Metamycoplasmataceae</taxon>
        <taxon>Mesomycoplasma</taxon>
    </lineage>
</organism>
<dbReference type="RefSeq" id="WP_232034190.1">
    <property type="nucleotide sequence ID" value="NZ_CP007229.1"/>
</dbReference>
<dbReference type="EMBL" id="LR214971">
    <property type="protein sequence ID" value="VEU61782.1"/>
    <property type="molecule type" value="Genomic_DNA"/>
</dbReference>
<protein>
    <submittedName>
        <fullName evidence="2">Uncharacterized protein</fullName>
    </submittedName>
</protein>
<gene>
    <name evidence="2" type="ORF">NCTC10125_00387</name>
</gene>